<reference evidence="4" key="1">
    <citation type="submission" date="2016-10" db="EMBL/GenBank/DDBJ databases">
        <authorList>
            <person name="Varghese N."/>
            <person name="Submissions S."/>
        </authorList>
    </citation>
    <scope>NUCLEOTIDE SEQUENCE [LARGE SCALE GENOMIC DNA]</scope>
    <source>
        <strain evidence="4">DSM 17465</strain>
    </source>
</reference>
<keyword evidence="4" id="KW-1185">Reference proteome</keyword>
<feature type="domain" description="DnaJ homologue subfamily C member 28 conserved" evidence="2">
    <location>
        <begin position="6"/>
        <end position="71"/>
    </location>
</feature>
<evidence type="ECO:0000256" key="1">
    <source>
        <dbReference type="SAM" id="MobiDB-lite"/>
    </source>
</evidence>
<feature type="region of interest" description="Disordered" evidence="1">
    <location>
        <begin position="13"/>
        <end position="36"/>
    </location>
</feature>
<proteinExistence type="predicted"/>
<dbReference type="EMBL" id="FPBD01000003">
    <property type="protein sequence ID" value="SFT73945.1"/>
    <property type="molecule type" value="Genomic_DNA"/>
</dbReference>
<evidence type="ECO:0000259" key="2">
    <source>
        <dbReference type="Pfam" id="PF09350"/>
    </source>
</evidence>
<dbReference type="RefSeq" id="WP_083416766.1">
    <property type="nucleotide sequence ID" value="NZ_FPBD01000003.1"/>
</dbReference>
<dbReference type="AlphaFoldDB" id="A0A1I7AGE1"/>
<name>A0A1I7AGE1_9HYPH</name>
<sequence length="103" mass="11736">MGIDRLIEQQIRRSQMNGSMDHLEGEGKPIPRRSGTNFARSAQMSVVNGAGGSIQGELTLRREISTLEDQLKTTTKSDERFEIRKALMDKRLELSVYEEARRK</sequence>
<dbReference type="InterPro" id="IPR018961">
    <property type="entry name" value="DnaJ_homolog_subfam-C_membr-28"/>
</dbReference>
<evidence type="ECO:0000313" key="4">
    <source>
        <dbReference type="Proteomes" id="UP000183371"/>
    </source>
</evidence>
<dbReference type="Pfam" id="PF09350">
    <property type="entry name" value="DJC28_CD"/>
    <property type="match status" value="1"/>
</dbReference>
<dbReference type="Proteomes" id="UP000183371">
    <property type="component" value="Unassembled WGS sequence"/>
</dbReference>
<accession>A0A1I7AGE1</accession>
<organism evidence="3 4">
    <name type="scientific">Pseudovibrio denitrificans</name>
    <dbReference type="NCBI Taxonomy" id="258256"/>
    <lineage>
        <taxon>Bacteria</taxon>
        <taxon>Pseudomonadati</taxon>
        <taxon>Pseudomonadota</taxon>
        <taxon>Alphaproteobacteria</taxon>
        <taxon>Hyphomicrobiales</taxon>
        <taxon>Stappiaceae</taxon>
        <taxon>Pseudovibrio</taxon>
    </lineage>
</organism>
<evidence type="ECO:0000313" key="3">
    <source>
        <dbReference type="EMBL" id="SFT73945.1"/>
    </source>
</evidence>
<gene>
    <name evidence="3" type="ORF">SAMN05444141_10336</name>
</gene>
<protein>
    <recommendedName>
        <fullName evidence="2">DnaJ homologue subfamily C member 28 conserved domain-containing protein</fullName>
    </recommendedName>
</protein>